<dbReference type="EMBL" id="ML732217">
    <property type="protein sequence ID" value="KAB8073966.1"/>
    <property type="molecule type" value="Genomic_DNA"/>
</dbReference>
<feature type="region of interest" description="Disordered" evidence="7">
    <location>
        <begin position="56"/>
        <end position="77"/>
    </location>
</feature>
<dbReference type="Pfam" id="PF00172">
    <property type="entry name" value="Zn_clus"/>
    <property type="match status" value="1"/>
</dbReference>
<dbReference type="SMART" id="SM00066">
    <property type="entry name" value="GAL4"/>
    <property type="match status" value="1"/>
</dbReference>
<feature type="domain" description="Zn(2)-C6 fungal-type" evidence="8">
    <location>
        <begin position="19"/>
        <end position="49"/>
    </location>
</feature>
<dbReference type="GO" id="GO:0005634">
    <property type="term" value="C:nucleus"/>
    <property type="evidence" value="ECO:0007669"/>
    <property type="project" value="InterPro"/>
</dbReference>
<evidence type="ECO:0000256" key="4">
    <source>
        <dbReference type="ARBA" id="ARBA00023125"/>
    </source>
</evidence>
<evidence type="ECO:0000313" key="9">
    <source>
        <dbReference type="EMBL" id="KAB8073966.1"/>
    </source>
</evidence>
<evidence type="ECO:0000259" key="8">
    <source>
        <dbReference type="PROSITE" id="PS50048"/>
    </source>
</evidence>
<reference evidence="9 10" key="1">
    <citation type="submission" date="2019-04" db="EMBL/GenBank/DDBJ databases">
        <title>Friends and foes A comparative genomics study of 23 Aspergillus species from section Flavi.</title>
        <authorList>
            <consortium name="DOE Joint Genome Institute"/>
            <person name="Kjaerbolling I."/>
            <person name="Vesth T."/>
            <person name="Frisvad J.C."/>
            <person name="Nybo J.L."/>
            <person name="Theobald S."/>
            <person name="Kildgaard S."/>
            <person name="Isbrandt T."/>
            <person name="Kuo A."/>
            <person name="Sato A."/>
            <person name="Lyhne E.K."/>
            <person name="Kogle M.E."/>
            <person name="Wiebenga A."/>
            <person name="Kun R.S."/>
            <person name="Lubbers R.J."/>
            <person name="Makela M.R."/>
            <person name="Barry K."/>
            <person name="Chovatia M."/>
            <person name="Clum A."/>
            <person name="Daum C."/>
            <person name="Haridas S."/>
            <person name="He G."/>
            <person name="LaButti K."/>
            <person name="Lipzen A."/>
            <person name="Mondo S."/>
            <person name="Riley R."/>
            <person name="Salamov A."/>
            <person name="Simmons B.A."/>
            <person name="Magnuson J.K."/>
            <person name="Henrissat B."/>
            <person name="Mortensen U.H."/>
            <person name="Larsen T.O."/>
            <person name="Devries R.P."/>
            <person name="Grigoriev I.V."/>
            <person name="Machida M."/>
            <person name="Baker S.E."/>
            <person name="Andersen M.R."/>
        </authorList>
    </citation>
    <scope>NUCLEOTIDE SEQUENCE [LARGE SCALE GENOMIC DNA]</scope>
    <source>
        <strain evidence="9 10">CBS 151.66</strain>
    </source>
</reference>
<proteinExistence type="predicted"/>
<feature type="compositionally biased region" description="Low complexity" evidence="7">
    <location>
        <begin position="67"/>
        <end position="77"/>
    </location>
</feature>
<name>A0A5N5WZJ3_9EURO</name>
<feature type="region of interest" description="Disordered" evidence="7">
    <location>
        <begin position="197"/>
        <end position="220"/>
    </location>
</feature>
<dbReference type="InterPro" id="IPR036864">
    <property type="entry name" value="Zn2-C6_fun-type_DNA-bd_sf"/>
</dbReference>
<dbReference type="InterPro" id="IPR001138">
    <property type="entry name" value="Zn2Cys6_DnaBD"/>
</dbReference>
<keyword evidence="2" id="KW-0862">Zinc</keyword>
<keyword evidence="4" id="KW-0238">DNA-binding</keyword>
<dbReference type="GO" id="GO:0000981">
    <property type="term" value="F:DNA-binding transcription factor activity, RNA polymerase II-specific"/>
    <property type="evidence" value="ECO:0007669"/>
    <property type="project" value="InterPro"/>
</dbReference>
<evidence type="ECO:0000313" key="10">
    <source>
        <dbReference type="Proteomes" id="UP000326565"/>
    </source>
</evidence>
<dbReference type="GO" id="GO:0009893">
    <property type="term" value="P:positive regulation of metabolic process"/>
    <property type="evidence" value="ECO:0007669"/>
    <property type="project" value="UniProtKB-ARBA"/>
</dbReference>
<keyword evidence="10" id="KW-1185">Reference proteome</keyword>
<dbReference type="OrthoDB" id="2943660at2759"/>
<evidence type="ECO:0000256" key="1">
    <source>
        <dbReference type="ARBA" id="ARBA00022723"/>
    </source>
</evidence>
<keyword evidence="3" id="KW-0805">Transcription regulation</keyword>
<dbReference type="Proteomes" id="UP000326565">
    <property type="component" value="Unassembled WGS sequence"/>
</dbReference>
<accession>A0A5N5WZJ3</accession>
<dbReference type="InterPro" id="IPR050675">
    <property type="entry name" value="OAF3"/>
</dbReference>
<dbReference type="PANTHER" id="PTHR31069:SF31">
    <property type="entry name" value="MONODICTYPHENONE CLUSTER TRANSCRIPTION FACTOR-RELATED"/>
    <property type="match status" value="1"/>
</dbReference>
<dbReference type="InterPro" id="IPR013700">
    <property type="entry name" value="AflR"/>
</dbReference>
<dbReference type="PROSITE" id="PS00463">
    <property type="entry name" value="ZN2_CY6_FUNGAL_1"/>
    <property type="match status" value="1"/>
</dbReference>
<evidence type="ECO:0000256" key="3">
    <source>
        <dbReference type="ARBA" id="ARBA00023015"/>
    </source>
</evidence>
<evidence type="ECO:0000256" key="2">
    <source>
        <dbReference type="ARBA" id="ARBA00022833"/>
    </source>
</evidence>
<keyword evidence="1" id="KW-0479">Metal-binding</keyword>
<sequence>MPTSQSQAAAPAGPKLRDSCHGCAASKLKCSKEKPTCARCTKRGIVCEYFATRRAGRKQGSRPSHAPPAVTQTLPPTPTVTSWTTVSGHEVVASPSLARLSPNLPLPSYPDLLLDFLSSADQTSASAPTITSSVHFDDFLASPISFPMLDTPDADSLTDPSGVNSAGVNAFLDAESTELLLLPDHTFSVHEEAVRKTLPFSKPQSPPDSRPSTTNGFHPEPSSCPCLARALSIMEQLCPAASASCRASKGLSYETELTHRPRLQSVIIKNEQTIEAISNMLHCQCAQDSYLLTIMALIVFKVLGWYAIAARETSTSEPNQGREFPEITQQTQRFPSEYSVDGEDHGRMAGQVVLSELHRVQRLVNVLSQRLKGHGMPNRGSSDILDQLATQGPEISFDAEGTFPLPITMLHQLESDLRKRLRALSADIVDMLRRR</sequence>
<evidence type="ECO:0000256" key="6">
    <source>
        <dbReference type="ARBA" id="ARBA00023242"/>
    </source>
</evidence>
<evidence type="ECO:0000256" key="7">
    <source>
        <dbReference type="SAM" id="MobiDB-lite"/>
    </source>
</evidence>
<dbReference type="GO" id="GO:0008270">
    <property type="term" value="F:zinc ion binding"/>
    <property type="evidence" value="ECO:0007669"/>
    <property type="project" value="InterPro"/>
</dbReference>
<dbReference type="GO" id="GO:0003677">
    <property type="term" value="F:DNA binding"/>
    <property type="evidence" value="ECO:0007669"/>
    <property type="project" value="UniProtKB-KW"/>
</dbReference>
<gene>
    <name evidence="9" type="ORF">BDV29DRAFT_157026</name>
</gene>
<organism evidence="9 10">
    <name type="scientific">Aspergillus leporis</name>
    <dbReference type="NCBI Taxonomy" id="41062"/>
    <lineage>
        <taxon>Eukaryota</taxon>
        <taxon>Fungi</taxon>
        <taxon>Dikarya</taxon>
        <taxon>Ascomycota</taxon>
        <taxon>Pezizomycotina</taxon>
        <taxon>Eurotiomycetes</taxon>
        <taxon>Eurotiomycetidae</taxon>
        <taxon>Eurotiales</taxon>
        <taxon>Aspergillaceae</taxon>
        <taxon>Aspergillus</taxon>
        <taxon>Aspergillus subgen. Circumdati</taxon>
    </lineage>
</organism>
<dbReference type="SUPFAM" id="SSF57701">
    <property type="entry name" value="Zn2/Cys6 DNA-binding domain"/>
    <property type="match status" value="1"/>
</dbReference>
<dbReference type="AlphaFoldDB" id="A0A5N5WZJ3"/>
<dbReference type="PANTHER" id="PTHR31069">
    <property type="entry name" value="OLEATE-ACTIVATED TRANSCRIPTION FACTOR 1-RELATED"/>
    <property type="match status" value="1"/>
</dbReference>
<protein>
    <submittedName>
        <fullName evidence="9">Aflatoxin regulatory protein-domain-containing protein</fullName>
    </submittedName>
</protein>
<dbReference type="PRINTS" id="PR00755">
    <property type="entry name" value="AFLATOXINBRP"/>
</dbReference>
<keyword evidence="5" id="KW-0804">Transcription</keyword>
<dbReference type="PROSITE" id="PS50048">
    <property type="entry name" value="ZN2_CY6_FUNGAL_2"/>
    <property type="match status" value="1"/>
</dbReference>
<dbReference type="Gene3D" id="4.10.240.10">
    <property type="entry name" value="Zn(2)-C6 fungal-type DNA-binding domain"/>
    <property type="match status" value="1"/>
</dbReference>
<keyword evidence="6" id="KW-0539">Nucleus</keyword>
<evidence type="ECO:0000256" key="5">
    <source>
        <dbReference type="ARBA" id="ARBA00023163"/>
    </source>
</evidence>
<dbReference type="Pfam" id="PF08493">
    <property type="entry name" value="AflR"/>
    <property type="match status" value="1"/>
</dbReference>
<dbReference type="GO" id="GO:0045122">
    <property type="term" value="P:aflatoxin biosynthetic process"/>
    <property type="evidence" value="ECO:0007669"/>
    <property type="project" value="InterPro"/>
</dbReference>
<dbReference type="CDD" id="cd00067">
    <property type="entry name" value="GAL4"/>
    <property type="match status" value="1"/>
</dbReference>